<dbReference type="GO" id="GO:0008654">
    <property type="term" value="P:phospholipid biosynthetic process"/>
    <property type="evidence" value="ECO:0007669"/>
    <property type="project" value="TreeGrafter"/>
</dbReference>
<dbReference type="PANTHER" id="PTHR38406">
    <property type="entry name" value="TRANSCRIPTIONAL REPRESSOR OPI1"/>
    <property type="match status" value="1"/>
</dbReference>
<evidence type="ECO:0000256" key="1">
    <source>
        <dbReference type="SAM" id="MobiDB-lite"/>
    </source>
</evidence>
<dbReference type="GO" id="GO:0005634">
    <property type="term" value="C:nucleus"/>
    <property type="evidence" value="ECO:0007669"/>
    <property type="project" value="TreeGrafter"/>
</dbReference>
<dbReference type="AlphaFoldDB" id="A0A061AQX5"/>
<reference evidence="2" key="1">
    <citation type="journal article" date="2014" name="Genome Announc.">
        <title>Genome sequence of the yeast Cyberlindnera fabianii (Hansenula fabianii).</title>
        <authorList>
            <person name="Freel K.C."/>
            <person name="Sarilar V."/>
            <person name="Neuveglise C."/>
            <person name="Devillers H."/>
            <person name="Friedrich A."/>
            <person name="Schacherer J."/>
        </authorList>
    </citation>
    <scope>NUCLEOTIDE SEQUENCE</scope>
    <source>
        <strain evidence="2">YJS4271</strain>
    </source>
</reference>
<dbReference type="GO" id="GO:0006357">
    <property type="term" value="P:regulation of transcription by RNA polymerase II"/>
    <property type="evidence" value="ECO:0007669"/>
    <property type="project" value="TreeGrafter"/>
</dbReference>
<dbReference type="PhylomeDB" id="A0A061AQX5"/>
<protein>
    <submittedName>
        <fullName evidence="2">CYFA0S01e07690g1_1</fullName>
    </submittedName>
</protein>
<dbReference type="Pfam" id="PF08618">
    <property type="entry name" value="Opi1"/>
    <property type="match status" value="2"/>
</dbReference>
<dbReference type="VEuPathDB" id="FungiDB:BON22_0498"/>
<organism evidence="2">
    <name type="scientific">Cyberlindnera fabianii</name>
    <name type="common">Yeast</name>
    <name type="synonym">Hansenula fabianii</name>
    <dbReference type="NCBI Taxonomy" id="36022"/>
    <lineage>
        <taxon>Eukaryota</taxon>
        <taxon>Fungi</taxon>
        <taxon>Dikarya</taxon>
        <taxon>Ascomycota</taxon>
        <taxon>Saccharomycotina</taxon>
        <taxon>Saccharomycetes</taxon>
        <taxon>Phaffomycetales</taxon>
        <taxon>Phaffomycetaceae</taxon>
        <taxon>Cyberlindnera</taxon>
    </lineage>
</organism>
<accession>A0A061AQX5</accession>
<evidence type="ECO:0000313" key="2">
    <source>
        <dbReference type="EMBL" id="CDR37131.1"/>
    </source>
</evidence>
<dbReference type="InterPro" id="IPR013927">
    <property type="entry name" value="TF_Opi1_Ccg-8"/>
</dbReference>
<proteinExistence type="predicted"/>
<dbReference type="GO" id="GO:0005783">
    <property type="term" value="C:endoplasmic reticulum"/>
    <property type="evidence" value="ECO:0007669"/>
    <property type="project" value="TreeGrafter"/>
</dbReference>
<dbReference type="GO" id="GO:0003714">
    <property type="term" value="F:transcription corepressor activity"/>
    <property type="evidence" value="ECO:0007669"/>
    <property type="project" value="InterPro"/>
</dbReference>
<feature type="region of interest" description="Disordered" evidence="1">
    <location>
        <begin position="459"/>
        <end position="480"/>
    </location>
</feature>
<dbReference type="GO" id="GO:0030968">
    <property type="term" value="P:endoplasmic reticulum unfolded protein response"/>
    <property type="evidence" value="ECO:0007669"/>
    <property type="project" value="TreeGrafter"/>
</dbReference>
<name>A0A061AQX5_CYBFA</name>
<sequence>MQIDHERLSPALRGNQDMRYGAADTILPNLSHATTPPPDTSLSHGTEVFTTPHALPENEEDLLAIQALGKLKNSGQTTPVLEQRTFLDDADTSVASEVYTTQSAEDDKELIQDTGSQQEVYFDPTTDTESLSSRSSLSFRPGSKRARLYSKVRNHPIVNTAVQVYKENKPAIKYGVEMVENATLPLVNIIEQTSSEWKRKRRLTKANAMFPDEAKVDISSTSSFSLHSSKRQKLPSISEALSMGNRNWNDLSITMSFESKKRLQTCLQLLMLANKQLSSKVDHLQDVITKEQELLLMKQNSETKSNDSGDDDNEVFHDAIEDAGNGSDVIKEEIVGTIKKVVTFISKYAGNSLPEPARTDVREELLRLPTKWSTNAASTNSMLGPNTNAKVLVLANESLEMVRSVMSVFDDTLSKADLWVKQKQEKQLAKHAILNRTLMRQNIGNSSAVEVPAHADAVENKGASTSEAQRFNEEKELITE</sequence>
<dbReference type="EMBL" id="LK052886">
    <property type="protein sequence ID" value="CDR37131.1"/>
    <property type="molecule type" value="Genomic_DNA"/>
</dbReference>
<feature type="compositionally biased region" description="Basic and acidic residues" evidence="1">
    <location>
        <begin position="470"/>
        <end position="480"/>
    </location>
</feature>
<dbReference type="OrthoDB" id="3980705at2759"/>
<gene>
    <name evidence="2" type="ORF">CYFA0S_01e07690g</name>
</gene>
<dbReference type="PANTHER" id="PTHR38406:SF1">
    <property type="entry name" value="TRANSCRIPTIONAL REPRESSOR OPI1"/>
    <property type="match status" value="1"/>
</dbReference>